<evidence type="ECO:0000256" key="1">
    <source>
        <dbReference type="SAM" id="MobiDB-lite"/>
    </source>
</evidence>
<keyword evidence="4" id="KW-1185">Reference proteome</keyword>
<evidence type="ECO:0000313" key="4">
    <source>
        <dbReference type="Proteomes" id="UP000292052"/>
    </source>
</evidence>
<evidence type="ECO:0000313" key="3">
    <source>
        <dbReference type="EMBL" id="RZB66657.1"/>
    </source>
</evidence>
<proteinExistence type="predicted"/>
<protein>
    <submittedName>
        <fullName evidence="3">Uncharacterized protein</fullName>
    </submittedName>
</protein>
<dbReference type="OrthoDB" id="8195832at2759"/>
<dbReference type="EMBL" id="QDEB01109507">
    <property type="protein sequence ID" value="RZB66657.1"/>
    <property type="molecule type" value="Genomic_DNA"/>
</dbReference>
<organism evidence="3 4">
    <name type="scientific">Asbolus verrucosus</name>
    <name type="common">Desert ironclad beetle</name>
    <dbReference type="NCBI Taxonomy" id="1661398"/>
    <lineage>
        <taxon>Eukaryota</taxon>
        <taxon>Metazoa</taxon>
        <taxon>Ecdysozoa</taxon>
        <taxon>Arthropoda</taxon>
        <taxon>Hexapoda</taxon>
        <taxon>Insecta</taxon>
        <taxon>Pterygota</taxon>
        <taxon>Neoptera</taxon>
        <taxon>Endopterygota</taxon>
        <taxon>Coleoptera</taxon>
        <taxon>Polyphaga</taxon>
        <taxon>Cucujiformia</taxon>
        <taxon>Tenebrionidae</taxon>
        <taxon>Pimeliinae</taxon>
        <taxon>Asbolus</taxon>
    </lineage>
</organism>
<dbReference type="Pfam" id="PF16009">
    <property type="entry name" value="DUF4779"/>
    <property type="match status" value="1"/>
</dbReference>
<name>A0A482VDW5_ASBVE</name>
<accession>A0A482VDW5</accession>
<feature type="chain" id="PRO_5019843411" evidence="2">
    <location>
        <begin position="21"/>
        <end position="315"/>
    </location>
</feature>
<dbReference type="InterPro" id="IPR031959">
    <property type="entry name" value="DUF4779"/>
</dbReference>
<reference evidence="3 4" key="1">
    <citation type="submission" date="2017-03" db="EMBL/GenBank/DDBJ databases">
        <title>Genome of the blue death feigning beetle - Asbolus verrucosus.</title>
        <authorList>
            <person name="Rider S.D."/>
        </authorList>
    </citation>
    <scope>NUCLEOTIDE SEQUENCE [LARGE SCALE GENOMIC DNA]</scope>
    <source>
        <strain evidence="3">Butters</strain>
        <tissue evidence="3">Head and leg muscle</tissue>
    </source>
</reference>
<gene>
    <name evidence="3" type="ORF">BDFB_013764</name>
</gene>
<feature type="compositionally biased region" description="Basic and acidic residues" evidence="1">
    <location>
        <begin position="260"/>
        <end position="269"/>
    </location>
</feature>
<dbReference type="Proteomes" id="UP000292052">
    <property type="component" value="Unassembled WGS sequence"/>
</dbReference>
<evidence type="ECO:0000256" key="2">
    <source>
        <dbReference type="SAM" id="SignalP"/>
    </source>
</evidence>
<feature type="non-terminal residue" evidence="3">
    <location>
        <position position="315"/>
    </location>
</feature>
<keyword evidence="2" id="KW-0732">Signal</keyword>
<dbReference type="AlphaFoldDB" id="A0A482VDW5"/>
<sequence length="315" mass="30536">MGKLLLLLSISTTVLKIATSGIPVNGYQVIEGGYYPVGIGLGAGGAGIGGAGLGYGGYGGGIGLGGAGIGLAGAGLGAGKLIGGGAGLGGAGLGYGGYGGGIGLGGAGIGLAGAGLGAGKFIGGGAGLIGGGAGLIGGGASLIGAPLLHGYGGEVINRNVYSGGDKKLADGVFEKASGRNGGEFNAGNAGYTKGIAAVKNNKGESGYFNDAVGGKKIAEDGKTYLSGQHFDKQGKQGGEFNEKKGHKKGHVIKGFKNSHHKDETAKTEEFYDEANDEGGKLNFNGQSGSFGEKGASSFKGGLENGEFLENAQKKQ</sequence>
<feature type="region of interest" description="Disordered" evidence="1">
    <location>
        <begin position="256"/>
        <end position="315"/>
    </location>
</feature>
<feature type="signal peptide" evidence="2">
    <location>
        <begin position="1"/>
        <end position="20"/>
    </location>
</feature>
<comment type="caution">
    <text evidence="3">The sequence shown here is derived from an EMBL/GenBank/DDBJ whole genome shotgun (WGS) entry which is preliminary data.</text>
</comment>